<feature type="coiled-coil region" evidence="1">
    <location>
        <begin position="1"/>
        <end position="28"/>
    </location>
</feature>
<protein>
    <submittedName>
        <fullName evidence="3">Uncharacterized protein</fullName>
    </submittedName>
</protein>
<reference evidence="3" key="3">
    <citation type="journal article" date="2017" name="Nature">
        <title>Genome sequence of the progenitor of the wheat D genome Aegilops tauschii.</title>
        <authorList>
            <person name="Luo M.C."/>
            <person name="Gu Y.Q."/>
            <person name="Puiu D."/>
            <person name="Wang H."/>
            <person name="Twardziok S.O."/>
            <person name="Deal K.R."/>
            <person name="Huo N."/>
            <person name="Zhu T."/>
            <person name="Wang L."/>
            <person name="Wang Y."/>
            <person name="McGuire P.E."/>
            <person name="Liu S."/>
            <person name="Long H."/>
            <person name="Ramasamy R.K."/>
            <person name="Rodriguez J.C."/>
            <person name="Van S.L."/>
            <person name="Yuan L."/>
            <person name="Wang Z."/>
            <person name="Xia Z."/>
            <person name="Xiao L."/>
            <person name="Anderson O.D."/>
            <person name="Ouyang S."/>
            <person name="Liang Y."/>
            <person name="Zimin A.V."/>
            <person name="Pertea G."/>
            <person name="Qi P."/>
            <person name="Bennetzen J.L."/>
            <person name="Dai X."/>
            <person name="Dawson M.W."/>
            <person name="Muller H.G."/>
            <person name="Kugler K."/>
            <person name="Rivarola-Duarte L."/>
            <person name="Spannagl M."/>
            <person name="Mayer K.F.X."/>
            <person name="Lu F.H."/>
            <person name="Bevan M.W."/>
            <person name="Leroy P."/>
            <person name="Li P."/>
            <person name="You F.M."/>
            <person name="Sun Q."/>
            <person name="Liu Z."/>
            <person name="Lyons E."/>
            <person name="Wicker T."/>
            <person name="Salzberg S.L."/>
            <person name="Devos K.M."/>
            <person name="Dvorak J."/>
        </authorList>
    </citation>
    <scope>NUCLEOTIDE SEQUENCE [LARGE SCALE GENOMIC DNA]</scope>
    <source>
        <strain evidence="3">cv. AL8/78</strain>
    </source>
</reference>
<dbReference type="AlphaFoldDB" id="A0A453EHH3"/>
<dbReference type="Proteomes" id="UP000015105">
    <property type="component" value="Chromosome 3D"/>
</dbReference>
<keyword evidence="4" id="KW-1185">Reference proteome</keyword>
<keyword evidence="1" id="KW-0175">Coiled coil</keyword>
<evidence type="ECO:0000313" key="4">
    <source>
        <dbReference type="Proteomes" id="UP000015105"/>
    </source>
</evidence>
<evidence type="ECO:0000256" key="1">
    <source>
        <dbReference type="SAM" id="Coils"/>
    </source>
</evidence>
<accession>A0A453EHH3</accession>
<reference evidence="3" key="5">
    <citation type="journal article" date="2021" name="G3 (Bethesda)">
        <title>Aegilops tauschii genome assembly Aet v5.0 features greater sequence contiguity and improved annotation.</title>
        <authorList>
            <person name="Wang L."/>
            <person name="Zhu T."/>
            <person name="Rodriguez J.C."/>
            <person name="Deal K.R."/>
            <person name="Dubcovsky J."/>
            <person name="McGuire P.E."/>
            <person name="Lux T."/>
            <person name="Spannagl M."/>
            <person name="Mayer K.F.X."/>
            <person name="Baldrich P."/>
            <person name="Meyers B.C."/>
            <person name="Huo N."/>
            <person name="Gu Y.Q."/>
            <person name="Zhou H."/>
            <person name="Devos K.M."/>
            <person name="Bennetzen J.L."/>
            <person name="Unver T."/>
            <person name="Budak H."/>
            <person name="Gulick P.J."/>
            <person name="Galiba G."/>
            <person name="Kalapos B."/>
            <person name="Nelson D.R."/>
            <person name="Li P."/>
            <person name="You F.M."/>
            <person name="Luo M.C."/>
            <person name="Dvorak J."/>
        </authorList>
    </citation>
    <scope>NUCLEOTIDE SEQUENCE [LARGE SCALE GENOMIC DNA]</scope>
    <source>
        <strain evidence="3">cv. AL8/78</strain>
    </source>
</reference>
<evidence type="ECO:0000256" key="2">
    <source>
        <dbReference type="SAM" id="MobiDB-lite"/>
    </source>
</evidence>
<name>A0A453EHH3_AEGTS</name>
<feature type="region of interest" description="Disordered" evidence="2">
    <location>
        <begin position="33"/>
        <end position="75"/>
    </location>
</feature>
<reference evidence="4" key="2">
    <citation type="journal article" date="2017" name="Nat. Plants">
        <title>The Aegilops tauschii genome reveals multiple impacts of transposons.</title>
        <authorList>
            <person name="Zhao G."/>
            <person name="Zou C."/>
            <person name="Li K."/>
            <person name="Wang K."/>
            <person name="Li T."/>
            <person name="Gao L."/>
            <person name="Zhang X."/>
            <person name="Wang H."/>
            <person name="Yang Z."/>
            <person name="Liu X."/>
            <person name="Jiang W."/>
            <person name="Mao L."/>
            <person name="Kong X."/>
            <person name="Jiao Y."/>
            <person name="Jia J."/>
        </authorList>
    </citation>
    <scope>NUCLEOTIDE SEQUENCE [LARGE SCALE GENOMIC DNA]</scope>
    <source>
        <strain evidence="4">cv. AL8/78</strain>
    </source>
</reference>
<evidence type="ECO:0000313" key="3">
    <source>
        <dbReference type="EnsemblPlants" id="AET3Gv20343400.2"/>
    </source>
</evidence>
<sequence>MEQLEKRMDAAEQQIKELREDLNRRFDQLVEMIRKGVPPATNEGDSSKEEEDVHQERRRGNLGARPPRQHVVQRASRRPIYVEASEGEEYDDALEEPNLYAYRRAPNPTYARDTYKVKAVRSQVLMEMLTLKGAWIGYMKWRLSLRSWRFRKIVEFLWSHTN</sequence>
<reference evidence="3" key="4">
    <citation type="submission" date="2019-03" db="UniProtKB">
        <authorList>
            <consortium name="EnsemblPlants"/>
        </authorList>
    </citation>
    <scope>IDENTIFICATION</scope>
</reference>
<dbReference type="EnsemblPlants" id="AET3Gv20343400.2">
    <property type="protein sequence ID" value="AET3Gv20343400.2"/>
    <property type="gene ID" value="AET3Gv20343400"/>
</dbReference>
<proteinExistence type="predicted"/>
<organism evidence="3 4">
    <name type="scientific">Aegilops tauschii subsp. strangulata</name>
    <name type="common">Goatgrass</name>
    <dbReference type="NCBI Taxonomy" id="200361"/>
    <lineage>
        <taxon>Eukaryota</taxon>
        <taxon>Viridiplantae</taxon>
        <taxon>Streptophyta</taxon>
        <taxon>Embryophyta</taxon>
        <taxon>Tracheophyta</taxon>
        <taxon>Spermatophyta</taxon>
        <taxon>Magnoliopsida</taxon>
        <taxon>Liliopsida</taxon>
        <taxon>Poales</taxon>
        <taxon>Poaceae</taxon>
        <taxon>BOP clade</taxon>
        <taxon>Pooideae</taxon>
        <taxon>Triticodae</taxon>
        <taxon>Triticeae</taxon>
        <taxon>Triticinae</taxon>
        <taxon>Aegilops</taxon>
    </lineage>
</organism>
<reference evidence="4" key="1">
    <citation type="journal article" date="2014" name="Science">
        <title>Ancient hybridizations among the ancestral genomes of bread wheat.</title>
        <authorList>
            <consortium name="International Wheat Genome Sequencing Consortium,"/>
            <person name="Marcussen T."/>
            <person name="Sandve S.R."/>
            <person name="Heier L."/>
            <person name="Spannagl M."/>
            <person name="Pfeifer M."/>
            <person name="Jakobsen K.S."/>
            <person name="Wulff B.B."/>
            <person name="Steuernagel B."/>
            <person name="Mayer K.F."/>
            <person name="Olsen O.A."/>
        </authorList>
    </citation>
    <scope>NUCLEOTIDE SEQUENCE [LARGE SCALE GENOMIC DNA]</scope>
    <source>
        <strain evidence="4">cv. AL8/78</strain>
    </source>
</reference>
<dbReference type="Gramene" id="AET3Gv20343400.2">
    <property type="protein sequence ID" value="AET3Gv20343400.2"/>
    <property type="gene ID" value="AET3Gv20343400"/>
</dbReference>